<dbReference type="Gene3D" id="6.10.140.140">
    <property type="match status" value="1"/>
</dbReference>
<feature type="domain" description="C2H2-type" evidence="13">
    <location>
        <begin position="571"/>
        <end position="598"/>
    </location>
</feature>
<dbReference type="FunFam" id="3.30.160.60:FF:000624">
    <property type="entry name" value="zinc finger protein 697"/>
    <property type="match status" value="1"/>
</dbReference>
<feature type="domain" description="C2H2-type" evidence="13">
    <location>
        <begin position="543"/>
        <end position="570"/>
    </location>
</feature>
<dbReference type="InterPro" id="IPR036051">
    <property type="entry name" value="KRAB_dom_sf"/>
</dbReference>
<feature type="domain" description="C2H2-type" evidence="13">
    <location>
        <begin position="515"/>
        <end position="542"/>
    </location>
</feature>
<feature type="domain" description="KRAB-related" evidence="15">
    <location>
        <begin position="21"/>
        <end position="85"/>
    </location>
</feature>
<proteinExistence type="inferred from homology"/>
<dbReference type="FunFam" id="3.30.160.60:FF:001498">
    <property type="entry name" value="Zinc finger protein 404"/>
    <property type="match status" value="1"/>
</dbReference>
<dbReference type="InterPro" id="IPR036236">
    <property type="entry name" value="Znf_C2H2_sf"/>
</dbReference>
<dbReference type="FunFam" id="3.30.160.60:FF:000358">
    <property type="entry name" value="zinc finger protein 24"/>
    <property type="match status" value="2"/>
</dbReference>
<evidence type="ECO:0000256" key="6">
    <source>
        <dbReference type="ARBA" id="ARBA00022771"/>
    </source>
</evidence>
<dbReference type="FunFam" id="3.30.160.60:FF:000029">
    <property type="entry name" value="GLI family zinc finger 4"/>
    <property type="match status" value="1"/>
</dbReference>
<protein>
    <submittedName>
        <fullName evidence="16">Uncharacterized protein</fullName>
    </submittedName>
</protein>
<evidence type="ECO:0000256" key="3">
    <source>
        <dbReference type="ARBA" id="ARBA00006991"/>
    </source>
</evidence>
<dbReference type="InterPro" id="IPR013087">
    <property type="entry name" value="Znf_C2H2_type"/>
</dbReference>
<dbReference type="AlphaFoldDB" id="A0A974HTX3"/>
<evidence type="ECO:0000256" key="10">
    <source>
        <dbReference type="ARBA" id="ARBA00023163"/>
    </source>
</evidence>
<evidence type="ECO:0000256" key="11">
    <source>
        <dbReference type="ARBA" id="ARBA00023242"/>
    </source>
</evidence>
<dbReference type="FunFam" id="3.30.160.60:FF:000360">
    <property type="entry name" value="zinc finger protein 572"/>
    <property type="match status" value="1"/>
</dbReference>
<dbReference type="PROSITE" id="PS50805">
    <property type="entry name" value="KRAB"/>
    <property type="match status" value="1"/>
</dbReference>
<dbReference type="GO" id="GO:0005634">
    <property type="term" value="C:nucleus"/>
    <property type="evidence" value="ECO:0007669"/>
    <property type="project" value="UniProtKB-SubCell"/>
</dbReference>
<dbReference type="Pfam" id="PF00096">
    <property type="entry name" value="zf-C2H2"/>
    <property type="match status" value="10"/>
</dbReference>
<keyword evidence="7" id="KW-0862">Zinc</keyword>
<dbReference type="GO" id="GO:0003700">
    <property type="term" value="F:DNA-binding transcription factor activity"/>
    <property type="evidence" value="ECO:0007669"/>
    <property type="project" value="TreeGrafter"/>
</dbReference>
<evidence type="ECO:0000256" key="2">
    <source>
        <dbReference type="ARBA" id="ARBA00004123"/>
    </source>
</evidence>
<keyword evidence="4" id="KW-0479">Metal-binding</keyword>
<dbReference type="PROSITE" id="PS50806">
    <property type="entry name" value="KRAB_RELATED"/>
    <property type="match status" value="1"/>
</dbReference>
<dbReference type="GO" id="GO:0006357">
    <property type="term" value="P:regulation of transcription by RNA polymerase II"/>
    <property type="evidence" value="ECO:0007669"/>
    <property type="project" value="TreeGrafter"/>
</dbReference>
<evidence type="ECO:0000313" key="16">
    <source>
        <dbReference type="EMBL" id="OCT90184.1"/>
    </source>
</evidence>
<dbReference type="GO" id="GO:0000978">
    <property type="term" value="F:RNA polymerase II cis-regulatory region sequence-specific DNA binding"/>
    <property type="evidence" value="ECO:0007669"/>
    <property type="project" value="TreeGrafter"/>
</dbReference>
<dbReference type="Gene3D" id="3.30.160.60">
    <property type="entry name" value="Classic Zinc Finger"/>
    <property type="match status" value="11"/>
</dbReference>
<dbReference type="FunFam" id="3.30.160.60:FF:001049">
    <property type="entry name" value="zinc finger protein 319"/>
    <property type="match status" value="1"/>
</dbReference>
<feature type="domain" description="C2H2-type" evidence="13">
    <location>
        <begin position="375"/>
        <end position="402"/>
    </location>
</feature>
<dbReference type="InterPro" id="IPR001909">
    <property type="entry name" value="KRAB"/>
</dbReference>
<name>A0A974HTX3_XENLA</name>
<evidence type="ECO:0000256" key="7">
    <source>
        <dbReference type="ARBA" id="ARBA00022833"/>
    </source>
</evidence>
<comment type="subcellular location">
    <subcellularLocation>
        <location evidence="2">Nucleus</location>
    </subcellularLocation>
</comment>
<dbReference type="SMART" id="SM00349">
    <property type="entry name" value="KRAB"/>
    <property type="match status" value="1"/>
</dbReference>
<sequence>MVGVWLRISGISSWQCHTSRKAPVMFDEVAVYFSEEEWGYLAETQKLLYVNVMLDNYETLCYLETAKRRPSILQRSISSPWLVTDRHRFHPPAAVCLWLLLPLCARDWLLTLLPALTLPSRPFPMVRAQPTLQYWWRRKNTQRQADATPLPLRFLHYAATSTEVSAALGPWERDGLAESAQGAVSAASHGHTAGAAATDTQQQVDESDACLIHEIPEIITRIWQGLDLYELPLNRGPGSIGIKEEPCTSFYQEDLANQKRSIHTEYWQIEGVTCRKLYGSREQLAAYPREDRVQLVSLYNTTCNDSCATANHVYGNIGSDQEAWNEGVTKRAECMAGLKSQTAEKYYTCTECGKDFNRSSHLLRHKRIHIGERPYFCGKCGKSFMDSSQLVIHKRTHTGEKPYACNDCEKRFICKLHLVRHQRSHTGERPYICSKCGKGFTQSSNLLTHLRTHTGEKPYCCAQCGKCFIRRSHVIRHQRIHTGEGPYGCSECSKSFTESSALLKHQRTHTGEKPYACAQCPKSFMDKSALANHQRTHTGERPYPCRDCGKSFSHSSALVKHQRIHTGEKPYACGKCEKSFSQTSALVNHQRTHTGEKPFACTDCGKCFTQTSSLVKHQRTHTGERPYTCSECGKSFTYSSVLVKHQRTHKKQRLGA</sequence>
<feature type="domain" description="C2H2-type" evidence="13">
    <location>
        <begin position="347"/>
        <end position="374"/>
    </location>
</feature>
<dbReference type="EMBL" id="CM004470">
    <property type="protein sequence ID" value="OCT90184.1"/>
    <property type="molecule type" value="Genomic_DNA"/>
</dbReference>
<keyword evidence="10" id="KW-0804">Transcription</keyword>
<dbReference type="SUPFAM" id="SSF109640">
    <property type="entry name" value="KRAB domain (Kruppel-associated box)"/>
    <property type="match status" value="1"/>
</dbReference>
<feature type="domain" description="KRAB" evidence="14">
    <location>
        <begin position="24"/>
        <end position="105"/>
    </location>
</feature>
<dbReference type="PROSITE" id="PS00028">
    <property type="entry name" value="ZINC_FINGER_C2H2_1"/>
    <property type="match status" value="11"/>
</dbReference>
<dbReference type="PROSITE" id="PS50157">
    <property type="entry name" value="ZINC_FINGER_C2H2_2"/>
    <property type="match status" value="11"/>
</dbReference>
<dbReference type="Pfam" id="PF01352">
    <property type="entry name" value="KRAB"/>
    <property type="match status" value="1"/>
</dbReference>
<keyword evidence="8" id="KW-0805">Transcription regulation</keyword>
<keyword evidence="9" id="KW-0238">DNA-binding</keyword>
<dbReference type="GO" id="GO:0008270">
    <property type="term" value="F:zinc ion binding"/>
    <property type="evidence" value="ECO:0007669"/>
    <property type="project" value="UniProtKB-KW"/>
</dbReference>
<feature type="domain" description="C2H2-type" evidence="13">
    <location>
        <begin position="627"/>
        <end position="654"/>
    </location>
</feature>
<evidence type="ECO:0000259" key="15">
    <source>
        <dbReference type="PROSITE" id="PS50806"/>
    </source>
</evidence>
<comment type="similarity">
    <text evidence="3">Belongs to the krueppel C2H2-type zinc-finger protein family.</text>
</comment>
<evidence type="ECO:0000259" key="14">
    <source>
        <dbReference type="PROSITE" id="PS50805"/>
    </source>
</evidence>
<organism evidence="16 17">
    <name type="scientific">Xenopus laevis</name>
    <name type="common">African clawed frog</name>
    <dbReference type="NCBI Taxonomy" id="8355"/>
    <lineage>
        <taxon>Eukaryota</taxon>
        <taxon>Metazoa</taxon>
        <taxon>Chordata</taxon>
        <taxon>Craniata</taxon>
        <taxon>Vertebrata</taxon>
        <taxon>Euteleostomi</taxon>
        <taxon>Amphibia</taxon>
        <taxon>Batrachia</taxon>
        <taxon>Anura</taxon>
        <taxon>Pipoidea</taxon>
        <taxon>Pipidae</taxon>
        <taxon>Xenopodinae</taxon>
        <taxon>Xenopus</taxon>
        <taxon>Xenopus</taxon>
    </lineage>
</organism>
<evidence type="ECO:0000256" key="12">
    <source>
        <dbReference type="PROSITE-ProRule" id="PRU00042"/>
    </source>
</evidence>
<keyword evidence="5" id="KW-0677">Repeat</keyword>
<dbReference type="FunFam" id="3.30.160.60:FF:002343">
    <property type="entry name" value="Zinc finger protein 33A"/>
    <property type="match status" value="2"/>
</dbReference>
<reference evidence="17" key="1">
    <citation type="journal article" date="2016" name="Nature">
        <title>Genome evolution in the allotetraploid frog Xenopus laevis.</title>
        <authorList>
            <person name="Session A.M."/>
            <person name="Uno Y."/>
            <person name="Kwon T."/>
            <person name="Chapman J.A."/>
            <person name="Toyoda A."/>
            <person name="Takahashi S."/>
            <person name="Fukui A."/>
            <person name="Hikosaka A."/>
            <person name="Suzuki A."/>
            <person name="Kondo M."/>
            <person name="van Heeringen S.J."/>
            <person name="Quigley I."/>
            <person name="Heinz S."/>
            <person name="Ogino H."/>
            <person name="Ochi H."/>
            <person name="Hellsten U."/>
            <person name="Lyons J.B."/>
            <person name="Simakov O."/>
            <person name="Putnam N."/>
            <person name="Stites J."/>
            <person name="Kuroki Y."/>
            <person name="Tanaka T."/>
            <person name="Michiue T."/>
            <person name="Watanabe M."/>
            <person name="Bogdanovic O."/>
            <person name="Lister R."/>
            <person name="Georgiou G."/>
            <person name="Paranjpe S.S."/>
            <person name="van Kruijsbergen I."/>
            <person name="Shu S."/>
            <person name="Carlson J."/>
            <person name="Kinoshita T."/>
            <person name="Ohta Y."/>
            <person name="Mawaribuchi S."/>
            <person name="Jenkins J."/>
            <person name="Grimwood J."/>
            <person name="Schmutz J."/>
            <person name="Mitros T."/>
            <person name="Mozaffari S.V."/>
            <person name="Suzuki Y."/>
            <person name="Haramoto Y."/>
            <person name="Yamamoto T.S."/>
            <person name="Takagi C."/>
            <person name="Heald R."/>
            <person name="Miller K."/>
            <person name="Haudenschild C."/>
            <person name="Kitzman J."/>
            <person name="Nakayama T."/>
            <person name="Izutsu Y."/>
            <person name="Robert J."/>
            <person name="Fortriede J."/>
            <person name="Burns K."/>
            <person name="Lotay V."/>
            <person name="Karimi K."/>
            <person name="Yasuoka Y."/>
            <person name="Dichmann D.S."/>
            <person name="Flajnik M.F."/>
            <person name="Houston D.W."/>
            <person name="Shendure J."/>
            <person name="DuPasquier L."/>
            <person name="Vize P.D."/>
            <person name="Zorn A.M."/>
            <person name="Ito M."/>
            <person name="Marcotte E.M."/>
            <person name="Wallingford J.B."/>
            <person name="Ito Y."/>
            <person name="Asashima M."/>
            <person name="Ueno N."/>
            <person name="Matsuda Y."/>
            <person name="Veenstra G.J."/>
            <person name="Fujiyama A."/>
            <person name="Harland R.M."/>
            <person name="Taira M."/>
            <person name="Rokhsar D.S."/>
        </authorList>
    </citation>
    <scope>NUCLEOTIDE SEQUENCE [LARGE SCALE GENOMIC DNA]</scope>
    <source>
        <strain evidence="17">J</strain>
    </source>
</reference>
<dbReference type="SUPFAM" id="SSF57667">
    <property type="entry name" value="beta-beta-alpha zinc fingers"/>
    <property type="match status" value="6"/>
</dbReference>
<evidence type="ECO:0000256" key="9">
    <source>
        <dbReference type="ARBA" id="ARBA00023125"/>
    </source>
</evidence>
<dbReference type="CDD" id="cd07765">
    <property type="entry name" value="KRAB_A-box"/>
    <property type="match status" value="1"/>
</dbReference>
<dbReference type="SMART" id="SM00355">
    <property type="entry name" value="ZnF_C2H2"/>
    <property type="match status" value="11"/>
</dbReference>
<dbReference type="PANTHER" id="PTHR24390:SF159">
    <property type="entry name" value="GROWTH FACTOR INDEPENDENT 1 TRANSCRIPTIONAL REPRESSOR"/>
    <property type="match status" value="1"/>
</dbReference>
<evidence type="ECO:0000256" key="5">
    <source>
        <dbReference type="ARBA" id="ARBA00022737"/>
    </source>
</evidence>
<comment type="function">
    <text evidence="1">May be involved in transcriptional regulation.</text>
</comment>
<keyword evidence="6 12" id="KW-0863">Zinc-finger</keyword>
<feature type="domain" description="C2H2-type" evidence="13">
    <location>
        <begin position="431"/>
        <end position="458"/>
    </location>
</feature>
<dbReference type="FunFam" id="3.30.160.60:FF:000034">
    <property type="entry name" value="zinc finger protein 25"/>
    <property type="match status" value="1"/>
</dbReference>
<evidence type="ECO:0000259" key="13">
    <source>
        <dbReference type="PROSITE" id="PS50157"/>
    </source>
</evidence>
<gene>
    <name evidence="16" type="ORF">XELAEV_18018796mg</name>
</gene>
<feature type="domain" description="C2H2-type" evidence="13">
    <location>
        <begin position="599"/>
        <end position="626"/>
    </location>
</feature>
<evidence type="ECO:0000256" key="1">
    <source>
        <dbReference type="ARBA" id="ARBA00003767"/>
    </source>
</evidence>
<dbReference type="InterPro" id="IPR003655">
    <property type="entry name" value="aKRAB"/>
</dbReference>
<feature type="domain" description="C2H2-type" evidence="13">
    <location>
        <begin position="403"/>
        <end position="430"/>
    </location>
</feature>
<dbReference type="FunFam" id="3.30.160.60:FF:000135">
    <property type="entry name" value="Zinc finger protein 358"/>
    <property type="match status" value="1"/>
</dbReference>
<evidence type="ECO:0000256" key="8">
    <source>
        <dbReference type="ARBA" id="ARBA00023015"/>
    </source>
</evidence>
<dbReference type="PANTHER" id="PTHR24390">
    <property type="entry name" value="ZINC FINGER PROTEIN"/>
    <property type="match status" value="1"/>
</dbReference>
<feature type="domain" description="C2H2-type" evidence="13">
    <location>
        <begin position="487"/>
        <end position="514"/>
    </location>
</feature>
<dbReference type="Proteomes" id="UP000694892">
    <property type="component" value="Chromosome 3L"/>
</dbReference>
<evidence type="ECO:0000313" key="17">
    <source>
        <dbReference type="Proteomes" id="UP000694892"/>
    </source>
</evidence>
<feature type="domain" description="C2H2-type" evidence="13">
    <location>
        <begin position="459"/>
        <end position="486"/>
    </location>
</feature>
<evidence type="ECO:0000256" key="4">
    <source>
        <dbReference type="ARBA" id="ARBA00022723"/>
    </source>
</evidence>
<keyword evidence="11" id="KW-0539">Nucleus</keyword>
<accession>A0A974HTX3</accession>